<dbReference type="SMART" id="SM00304">
    <property type="entry name" value="HAMP"/>
    <property type="match status" value="1"/>
</dbReference>
<evidence type="ECO:0000256" key="3">
    <source>
        <dbReference type="PROSITE-ProRule" id="PRU00284"/>
    </source>
</evidence>
<protein>
    <submittedName>
        <fullName evidence="7">HAMP domain-containing protein</fullName>
    </submittedName>
</protein>
<dbReference type="Pfam" id="PF00015">
    <property type="entry name" value="MCPsignal"/>
    <property type="match status" value="1"/>
</dbReference>
<keyword evidence="4" id="KW-1133">Transmembrane helix</keyword>
<feature type="transmembrane region" description="Helical" evidence="4">
    <location>
        <begin position="183"/>
        <end position="206"/>
    </location>
</feature>
<dbReference type="SMART" id="SM00283">
    <property type="entry name" value="MA"/>
    <property type="match status" value="1"/>
</dbReference>
<evidence type="ECO:0000256" key="4">
    <source>
        <dbReference type="SAM" id="Phobius"/>
    </source>
</evidence>
<dbReference type="Gene3D" id="6.10.340.10">
    <property type="match status" value="1"/>
</dbReference>
<dbReference type="RefSeq" id="WP_158741437.1">
    <property type="nucleotide sequence ID" value="NZ_JAFBEP010000014.1"/>
</dbReference>
<dbReference type="InterPro" id="IPR004089">
    <property type="entry name" value="MCPsignal_dom"/>
</dbReference>
<dbReference type="InterPro" id="IPR003660">
    <property type="entry name" value="HAMP_dom"/>
</dbReference>
<dbReference type="SUPFAM" id="SSF58104">
    <property type="entry name" value="Methyl-accepting chemotaxis protein (MCP) signaling domain"/>
    <property type="match status" value="1"/>
</dbReference>
<name>A0A7C8HDE8_9FIRM</name>
<dbReference type="PANTHER" id="PTHR32089:SF112">
    <property type="entry name" value="LYSOZYME-LIKE PROTEIN-RELATED"/>
    <property type="match status" value="1"/>
</dbReference>
<dbReference type="EMBL" id="WSLF01000014">
    <property type="protein sequence ID" value="KAE9630679.1"/>
    <property type="molecule type" value="Genomic_DNA"/>
</dbReference>
<dbReference type="CDD" id="cd06225">
    <property type="entry name" value="HAMP"/>
    <property type="match status" value="1"/>
</dbReference>
<accession>A0A7C8HDE8</accession>
<dbReference type="PROSITE" id="PS50885">
    <property type="entry name" value="HAMP"/>
    <property type="match status" value="1"/>
</dbReference>
<evidence type="ECO:0000313" key="7">
    <source>
        <dbReference type="EMBL" id="KAE9630679.1"/>
    </source>
</evidence>
<reference evidence="7 8" key="1">
    <citation type="submission" date="2019-12" db="EMBL/GenBank/DDBJ databases">
        <title>Defluviitalea raffinosedens, isolated from a biogas fermenter, genome sequencing and characterization.</title>
        <authorList>
            <person name="Rettenmaier R."/>
            <person name="Schneider M."/>
            <person name="Neuhaus K."/>
            <person name="Liebl W."/>
            <person name="Zverlov V."/>
        </authorList>
    </citation>
    <scope>NUCLEOTIDE SEQUENCE [LARGE SCALE GENOMIC DNA]</scope>
    <source>
        <strain evidence="7 8">249c-K6</strain>
    </source>
</reference>
<dbReference type="PANTHER" id="PTHR32089">
    <property type="entry name" value="METHYL-ACCEPTING CHEMOTAXIS PROTEIN MCPB"/>
    <property type="match status" value="1"/>
</dbReference>
<dbReference type="GO" id="GO:0007165">
    <property type="term" value="P:signal transduction"/>
    <property type="evidence" value="ECO:0007669"/>
    <property type="project" value="UniProtKB-KW"/>
</dbReference>
<keyword evidence="4" id="KW-0812">Transmembrane</keyword>
<dbReference type="Proteomes" id="UP000483018">
    <property type="component" value="Unassembled WGS sequence"/>
</dbReference>
<feature type="transmembrane region" description="Helical" evidence="4">
    <location>
        <begin position="20"/>
        <end position="40"/>
    </location>
</feature>
<comment type="caution">
    <text evidence="7">The sequence shown here is derived from an EMBL/GenBank/DDBJ whole genome shotgun (WGS) entry which is preliminary data.</text>
</comment>
<dbReference type="Pfam" id="PF00672">
    <property type="entry name" value="HAMP"/>
    <property type="match status" value="1"/>
</dbReference>
<evidence type="ECO:0000259" key="6">
    <source>
        <dbReference type="PROSITE" id="PS50885"/>
    </source>
</evidence>
<evidence type="ECO:0000313" key="8">
    <source>
        <dbReference type="Proteomes" id="UP000483018"/>
    </source>
</evidence>
<sequence>MKKVESESIKGISIKGKLLITFFSLVTVLGSVSVILLLTVNHFNNQYNRILDNILLANTIPEILNILPGSLEDSYKNYSDFSDSKYKENLELVKKNIDIIENNTNSDRVKYNVGAIKDHLATIEEKIKSAEENLQDSGLVQENIKYMQNLIAFFIEPEKNTLISNELKSSELIKDQIEKEYRLISIMGIVALILSITGSSIGITIISGNINKSIKDIGNNAKAIAEGDLTVNPLVIRSKDELKSLAEAFNNMLKGIRGIIEKVTSVSVYICEMSNTLKNNVEENSRSGELLTASMESVTGGIKEQKREAQNTMNTVSKMYDVSQKICNRAEEILENTAVSVRLASQGNICIHKFVEKISNINSVMDSTLKISEELKESSDKMTGIINTISEIADQTSLLALNASIEAARAGAAGKGFAVVAEEVRKLSEQTSKSTQMIKELIDNFQNHTIAINRKMHENMKEIEEGNKITLEAKEYFDKIEQEDKIVNGNIADITRDINEFMQSIEKVKSSMKNVQEVIDVSVHASNDIYAALTEQQASLIEVTELATVLASLGDQLNEAVCRFKI</sequence>
<dbReference type="Gene3D" id="1.10.287.950">
    <property type="entry name" value="Methyl-accepting chemotaxis protein"/>
    <property type="match status" value="1"/>
</dbReference>
<evidence type="ECO:0000256" key="2">
    <source>
        <dbReference type="ARBA" id="ARBA00029447"/>
    </source>
</evidence>
<proteinExistence type="inferred from homology"/>
<comment type="similarity">
    <text evidence="2">Belongs to the methyl-accepting chemotaxis (MCP) protein family.</text>
</comment>
<keyword evidence="8" id="KW-1185">Reference proteome</keyword>
<evidence type="ECO:0000259" key="5">
    <source>
        <dbReference type="PROSITE" id="PS50111"/>
    </source>
</evidence>
<dbReference type="GO" id="GO:0016020">
    <property type="term" value="C:membrane"/>
    <property type="evidence" value="ECO:0007669"/>
    <property type="project" value="InterPro"/>
</dbReference>
<evidence type="ECO:0000256" key="1">
    <source>
        <dbReference type="ARBA" id="ARBA00023224"/>
    </source>
</evidence>
<dbReference type="AlphaFoldDB" id="A0A7C8HDE8"/>
<feature type="domain" description="HAMP" evidence="6">
    <location>
        <begin position="208"/>
        <end position="261"/>
    </location>
</feature>
<dbReference type="OrthoDB" id="9762005at2"/>
<keyword evidence="4" id="KW-0472">Membrane</keyword>
<keyword evidence="1 3" id="KW-0807">Transducer</keyword>
<gene>
    <name evidence="7" type="ORF">GND95_12235</name>
</gene>
<feature type="domain" description="Methyl-accepting transducer" evidence="5">
    <location>
        <begin position="280"/>
        <end position="516"/>
    </location>
</feature>
<organism evidence="7 8">
    <name type="scientific">Defluviitalea raffinosedens</name>
    <dbReference type="NCBI Taxonomy" id="1450156"/>
    <lineage>
        <taxon>Bacteria</taxon>
        <taxon>Bacillati</taxon>
        <taxon>Bacillota</taxon>
        <taxon>Clostridia</taxon>
        <taxon>Lachnospirales</taxon>
        <taxon>Defluviitaleaceae</taxon>
        <taxon>Defluviitalea</taxon>
    </lineage>
</organism>
<dbReference type="PROSITE" id="PS50111">
    <property type="entry name" value="CHEMOTAXIS_TRANSDUC_2"/>
    <property type="match status" value="1"/>
</dbReference>